<protein>
    <submittedName>
        <fullName evidence="5">Alanyl-tRNA editing protein Aarsd1</fullName>
    </submittedName>
</protein>
<dbReference type="Proteomes" id="UP000693981">
    <property type="component" value="Unassembled WGS sequence"/>
</dbReference>
<keyword evidence="6" id="KW-1185">Reference proteome</keyword>
<evidence type="ECO:0000256" key="2">
    <source>
        <dbReference type="ARBA" id="ARBA00022833"/>
    </source>
</evidence>
<keyword evidence="1" id="KW-0479">Metal-binding</keyword>
<dbReference type="GO" id="GO:0043039">
    <property type="term" value="P:tRNA aminoacylation"/>
    <property type="evidence" value="ECO:0007669"/>
    <property type="project" value="InterPro"/>
</dbReference>
<sequence length="464" mass="50020">MAPTAAAVAASTAAAASAAARVAMERAPPGALACQRDSSLRSLRTAVRSCQELVVPATKKSKAQRFYEVELQDTVLFPEGGGQPCDTGTIDGVPVDQVYVKDGRCFHRVPAKEGEAAPFVEGQAPVVASVNWGRRFDHMQQHSAQHLFSAIAERHGYDTTTWSLGEERCNVELVPLVAKSVEAEIVLTGKNAKSGKEKNVIPADVLQLIEAEVNETIVRGLAMTPSFAKPGSEEWNKIAAKFEPGQMPEAMRIVTIDGLDVNPCCGTHVQNTAQLQSLRILSTEFARGATRVWFVAGDRVNREFSRMLKNEHVMTKLLSTAPDEHAARVEKLQQFQKSATKELKSLQKELAASIARDLIARASEGVVTYHREEGDLGFLQTLLGLLGDAKDKSVFLLTAGDARGEGLFLLAGPQEFIIAHGRTVLPLIDGKGGGGKNGILQGKAKGLAKVDELTAKLNELRLQE</sequence>
<proteinExistence type="predicted"/>
<evidence type="ECO:0000313" key="5">
    <source>
        <dbReference type="EMBL" id="KAG7392470.1"/>
    </source>
</evidence>
<evidence type="ECO:0000256" key="1">
    <source>
        <dbReference type="ARBA" id="ARBA00022723"/>
    </source>
</evidence>
<keyword evidence="3" id="KW-0175">Coiled coil</keyword>
<dbReference type="SMART" id="SM00863">
    <property type="entry name" value="tRNA_SAD"/>
    <property type="match status" value="1"/>
</dbReference>
<organism evidence="5 6">
    <name type="scientific">Phytophthora boehmeriae</name>
    <dbReference type="NCBI Taxonomy" id="109152"/>
    <lineage>
        <taxon>Eukaryota</taxon>
        <taxon>Sar</taxon>
        <taxon>Stramenopiles</taxon>
        <taxon>Oomycota</taxon>
        <taxon>Peronosporomycetes</taxon>
        <taxon>Peronosporales</taxon>
        <taxon>Peronosporaceae</taxon>
        <taxon>Phytophthora</taxon>
    </lineage>
</organism>
<comment type="caution">
    <text evidence="5">The sequence shown here is derived from an EMBL/GenBank/DDBJ whole genome shotgun (WGS) entry which is preliminary data.</text>
</comment>
<feature type="domain" description="Threonyl/alanyl tRNA synthetase SAD" evidence="4">
    <location>
        <begin position="251"/>
        <end position="293"/>
    </location>
</feature>
<keyword evidence="2" id="KW-0862">Zinc</keyword>
<evidence type="ECO:0000256" key="3">
    <source>
        <dbReference type="SAM" id="Coils"/>
    </source>
</evidence>
<accession>A0A8T1WKB8</accession>
<reference evidence="5" key="1">
    <citation type="submission" date="2021-02" db="EMBL/GenBank/DDBJ databases">
        <authorList>
            <person name="Palmer J.M."/>
        </authorList>
    </citation>
    <scope>NUCLEOTIDE SEQUENCE</scope>
    <source>
        <strain evidence="5">SCRP23</strain>
    </source>
</reference>
<dbReference type="EMBL" id="JAGDFL010000336">
    <property type="protein sequence ID" value="KAG7392470.1"/>
    <property type="molecule type" value="Genomic_DNA"/>
</dbReference>
<evidence type="ECO:0000313" key="6">
    <source>
        <dbReference type="Proteomes" id="UP000693981"/>
    </source>
</evidence>
<dbReference type="Pfam" id="PF07973">
    <property type="entry name" value="tRNA_SAD"/>
    <property type="match status" value="1"/>
</dbReference>
<name>A0A8T1WKB8_9STRA</name>
<dbReference type="GO" id="GO:0005524">
    <property type="term" value="F:ATP binding"/>
    <property type="evidence" value="ECO:0007669"/>
    <property type="project" value="InterPro"/>
</dbReference>
<dbReference type="InterPro" id="IPR051335">
    <property type="entry name" value="Alanyl-tRNA_Editing_Enzymes"/>
</dbReference>
<dbReference type="OrthoDB" id="288942at2759"/>
<dbReference type="GO" id="GO:0046872">
    <property type="term" value="F:metal ion binding"/>
    <property type="evidence" value="ECO:0007669"/>
    <property type="project" value="UniProtKB-KW"/>
</dbReference>
<dbReference type="PANTHER" id="PTHR43462">
    <property type="entry name" value="ALANYL-TRNA EDITING PROTEIN"/>
    <property type="match status" value="1"/>
</dbReference>
<feature type="coiled-coil region" evidence="3">
    <location>
        <begin position="329"/>
        <end position="356"/>
    </location>
</feature>
<dbReference type="GO" id="GO:0002196">
    <property type="term" value="F:Ser-tRNA(Ala) deacylase activity"/>
    <property type="evidence" value="ECO:0007669"/>
    <property type="project" value="TreeGrafter"/>
</dbReference>
<dbReference type="InterPro" id="IPR012947">
    <property type="entry name" value="tRNA_SAD"/>
</dbReference>
<dbReference type="AlphaFoldDB" id="A0A8T1WKB8"/>
<dbReference type="GO" id="GO:0004812">
    <property type="term" value="F:aminoacyl-tRNA ligase activity"/>
    <property type="evidence" value="ECO:0007669"/>
    <property type="project" value="InterPro"/>
</dbReference>
<dbReference type="PANTHER" id="PTHR43462:SF1">
    <property type="entry name" value="ALANYL-TRNA EDITING PROTEIN AARSD1"/>
    <property type="match status" value="1"/>
</dbReference>
<evidence type="ECO:0000259" key="4">
    <source>
        <dbReference type="SMART" id="SM00863"/>
    </source>
</evidence>
<gene>
    <name evidence="5" type="primary">AARSD1</name>
    <name evidence="5" type="ORF">PHYBOEH_006351</name>
</gene>